<protein>
    <submittedName>
        <fullName evidence="1">Uncharacterized protein</fullName>
    </submittedName>
</protein>
<gene>
    <name evidence="1" type="ORF">SAMN05660776_1063</name>
</gene>
<organism evidence="1 2">
    <name type="scientific">Salegentibacter holothuriorum</name>
    <dbReference type="NCBI Taxonomy" id="241145"/>
    <lineage>
        <taxon>Bacteria</taxon>
        <taxon>Pseudomonadati</taxon>
        <taxon>Bacteroidota</taxon>
        <taxon>Flavobacteriia</taxon>
        <taxon>Flavobacteriales</taxon>
        <taxon>Flavobacteriaceae</taxon>
        <taxon>Salegentibacter</taxon>
    </lineage>
</organism>
<sequence>MKKYILLFVATLALSFAGCDHESDFTSPNYAALQAGPADIKVELGGSTSYELNVYTANIVNEDRVIDIVVRESSSMSPAAYSLPETVVIPGGSNEAAFTVDVQDVNFSPNGESLIIGLAAQENFSTGDDFQLNVSLSCDSPLVIDFVFDGYANETTWNVKDTDGNTILEGGPYAEGAASATVERCLPDGDYTFSIFDAYGDGLTFPNEGSVTLTFAGEELVVIPGDFDEEATEAFTLGGSSSAD</sequence>
<dbReference type="RefSeq" id="WP_079719683.1">
    <property type="nucleotide sequence ID" value="NZ_FUYY01000002.1"/>
</dbReference>
<accession>A0A1T5BBM2</accession>
<dbReference type="EMBL" id="FUYY01000002">
    <property type="protein sequence ID" value="SKB44656.1"/>
    <property type="molecule type" value="Genomic_DNA"/>
</dbReference>
<evidence type="ECO:0000313" key="2">
    <source>
        <dbReference type="Proteomes" id="UP000190230"/>
    </source>
</evidence>
<dbReference type="STRING" id="241145.SAMN05660776_1063"/>
<dbReference type="Proteomes" id="UP000190230">
    <property type="component" value="Unassembled WGS sequence"/>
</dbReference>
<reference evidence="2" key="1">
    <citation type="submission" date="2017-02" db="EMBL/GenBank/DDBJ databases">
        <authorList>
            <person name="Varghese N."/>
            <person name="Submissions S."/>
        </authorList>
    </citation>
    <scope>NUCLEOTIDE SEQUENCE [LARGE SCALE GENOMIC DNA]</scope>
    <source>
        <strain evidence="2">DSM 23405</strain>
    </source>
</reference>
<evidence type="ECO:0000313" key="1">
    <source>
        <dbReference type="EMBL" id="SKB44656.1"/>
    </source>
</evidence>
<dbReference type="AlphaFoldDB" id="A0A1T5BBM2"/>
<keyword evidence="2" id="KW-1185">Reference proteome</keyword>
<dbReference type="PROSITE" id="PS51257">
    <property type="entry name" value="PROKAR_LIPOPROTEIN"/>
    <property type="match status" value="1"/>
</dbReference>
<dbReference type="OrthoDB" id="9804511at2"/>
<name>A0A1T5BBM2_9FLAO</name>
<proteinExistence type="predicted"/>